<dbReference type="InterPro" id="IPR011009">
    <property type="entry name" value="Kinase-like_dom_sf"/>
</dbReference>
<proteinExistence type="predicted"/>
<sequence length="529" mass="61018">MPADTLREIQKRTLVRFRHLRRGSLDDWINSAPAVQQADIANQAIPGFNGGVSAWRLLPQRDHKVILPGPAPYFRPHEDAGEYADIDEAPVNDMRHDAHDEAWELAKEVRGKFKFKKVLGWGGQGIAAVFQQTHGNATGRDFVIKCAFSGPNRQPVRIAGKPPFEYTIEREKKVTKVFRGAKHIVQLHDGGLTRRPERRVMIMEFCPKGSMHKLLKSVSARDPRRTLRNRALWIIFDCLFQMVVALRYPPQHWSDYDANQVVEERIPRRVDRVQPPPGDNRPWYSGGDEDWVHFDISPQNVFIHEYEGTWQQFPQRRHSLLPLFKLGDFGLCENVKSRDFQRSKKRWKSREYGKPDWLTPEQFSSEWDYISGNPLAEANPVTSVAAQYDWKTNLYGIAMIMWSLISLLAPPDGPIPRMVGIGDAQPAWTFGAYLLSNPADHELNANLQNVSLRLRQLIVKCMMNDPDDRPEMGTIRRIIDEELNRNWQGGDSDRQTRVGTVHSFFRTYTIPNHPPHRLQQWFDGLVNMP</sequence>
<dbReference type="GO" id="GO:0005524">
    <property type="term" value="F:ATP binding"/>
    <property type="evidence" value="ECO:0007669"/>
    <property type="project" value="InterPro"/>
</dbReference>
<dbReference type="Proteomes" id="UP001172102">
    <property type="component" value="Unassembled WGS sequence"/>
</dbReference>
<dbReference type="EMBL" id="JAUKUA010000002">
    <property type="protein sequence ID" value="KAK0725909.1"/>
    <property type="molecule type" value="Genomic_DNA"/>
</dbReference>
<dbReference type="Gene3D" id="1.10.510.10">
    <property type="entry name" value="Transferase(Phosphotransferase) domain 1"/>
    <property type="match status" value="2"/>
</dbReference>
<keyword evidence="2" id="KW-0418">Kinase</keyword>
<dbReference type="AlphaFoldDB" id="A0AA40B1I7"/>
<evidence type="ECO:0000259" key="1">
    <source>
        <dbReference type="PROSITE" id="PS50011"/>
    </source>
</evidence>
<dbReference type="GO" id="GO:0004674">
    <property type="term" value="F:protein serine/threonine kinase activity"/>
    <property type="evidence" value="ECO:0007669"/>
    <property type="project" value="TreeGrafter"/>
</dbReference>
<keyword evidence="2" id="KW-0808">Transferase</keyword>
<dbReference type="GO" id="GO:0005634">
    <property type="term" value="C:nucleus"/>
    <property type="evidence" value="ECO:0007669"/>
    <property type="project" value="TreeGrafter"/>
</dbReference>
<comment type="caution">
    <text evidence="2">The sequence shown here is derived from an EMBL/GenBank/DDBJ whole genome shotgun (WGS) entry which is preliminary data.</text>
</comment>
<dbReference type="GO" id="GO:0044773">
    <property type="term" value="P:mitotic DNA damage checkpoint signaling"/>
    <property type="evidence" value="ECO:0007669"/>
    <property type="project" value="TreeGrafter"/>
</dbReference>
<dbReference type="SUPFAM" id="SSF56112">
    <property type="entry name" value="Protein kinase-like (PK-like)"/>
    <property type="match status" value="1"/>
</dbReference>
<dbReference type="InterPro" id="IPR000719">
    <property type="entry name" value="Prot_kinase_dom"/>
</dbReference>
<protein>
    <submittedName>
        <fullName evidence="2">Kinase-like domain-containing protein</fullName>
    </submittedName>
</protein>
<reference evidence="2" key="1">
    <citation type="submission" date="2023-06" db="EMBL/GenBank/DDBJ databases">
        <title>Genome-scale phylogeny and comparative genomics of the fungal order Sordariales.</title>
        <authorList>
            <consortium name="Lawrence Berkeley National Laboratory"/>
            <person name="Hensen N."/>
            <person name="Bonometti L."/>
            <person name="Westerberg I."/>
            <person name="Brannstrom I.O."/>
            <person name="Guillou S."/>
            <person name="Cros-Aarteil S."/>
            <person name="Calhoun S."/>
            <person name="Haridas S."/>
            <person name="Kuo A."/>
            <person name="Mondo S."/>
            <person name="Pangilinan J."/>
            <person name="Riley R."/>
            <person name="Labutti K."/>
            <person name="Andreopoulos B."/>
            <person name="Lipzen A."/>
            <person name="Chen C."/>
            <person name="Yanf M."/>
            <person name="Daum C."/>
            <person name="Ng V."/>
            <person name="Clum A."/>
            <person name="Steindorff A."/>
            <person name="Ohm R."/>
            <person name="Martin F."/>
            <person name="Silar P."/>
            <person name="Natvig D."/>
            <person name="Lalanne C."/>
            <person name="Gautier V."/>
            <person name="Ament-Velasquez S.L."/>
            <person name="Kruys A."/>
            <person name="Hutchinson M.I."/>
            <person name="Powell A.J."/>
            <person name="Barry K."/>
            <person name="Miller A.N."/>
            <person name="Grigoriev I.V."/>
            <person name="Debuchy R."/>
            <person name="Gladieux P."/>
            <person name="Thoren M.H."/>
            <person name="Johannesson H."/>
        </authorList>
    </citation>
    <scope>NUCLEOTIDE SEQUENCE</scope>
    <source>
        <strain evidence="2">SMH4607-1</strain>
    </source>
</reference>
<keyword evidence="3" id="KW-1185">Reference proteome</keyword>
<dbReference type="PANTHER" id="PTHR44167">
    <property type="entry name" value="OVARIAN-SPECIFIC SERINE/THREONINE-PROTEIN KINASE LOK-RELATED"/>
    <property type="match status" value="1"/>
</dbReference>
<dbReference type="PROSITE" id="PS50011">
    <property type="entry name" value="PROTEIN_KINASE_DOM"/>
    <property type="match status" value="1"/>
</dbReference>
<feature type="domain" description="Protein kinase" evidence="1">
    <location>
        <begin position="113"/>
        <end position="505"/>
    </location>
</feature>
<dbReference type="PANTHER" id="PTHR44167:SF30">
    <property type="entry name" value="PHOSPHORYLASE KINASE"/>
    <property type="match status" value="1"/>
</dbReference>
<evidence type="ECO:0000313" key="3">
    <source>
        <dbReference type="Proteomes" id="UP001172102"/>
    </source>
</evidence>
<evidence type="ECO:0000313" key="2">
    <source>
        <dbReference type="EMBL" id="KAK0725909.1"/>
    </source>
</evidence>
<accession>A0AA40B1I7</accession>
<gene>
    <name evidence="2" type="ORF">B0H67DRAFT_571863</name>
</gene>
<name>A0AA40B1I7_9PEZI</name>
<organism evidence="2 3">
    <name type="scientific">Lasiosphaeris hirsuta</name>
    <dbReference type="NCBI Taxonomy" id="260670"/>
    <lineage>
        <taxon>Eukaryota</taxon>
        <taxon>Fungi</taxon>
        <taxon>Dikarya</taxon>
        <taxon>Ascomycota</taxon>
        <taxon>Pezizomycotina</taxon>
        <taxon>Sordariomycetes</taxon>
        <taxon>Sordariomycetidae</taxon>
        <taxon>Sordariales</taxon>
        <taxon>Lasiosphaeriaceae</taxon>
        <taxon>Lasiosphaeris</taxon>
    </lineage>
</organism>